<feature type="region of interest" description="Disordered" evidence="6">
    <location>
        <begin position="102"/>
        <end position="129"/>
    </location>
</feature>
<keyword evidence="3 7" id="KW-0812">Transmembrane</keyword>
<proteinExistence type="predicted"/>
<dbReference type="GO" id="GO:0015171">
    <property type="term" value="F:amino acid transmembrane transporter activity"/>
    <property type="evidence" value="ECO:0007669"/>
    <property type="project" value="TreeGrafter"/>
</dbReference>
<comment type="subcellular location">
    <subcellularLocation>
        <location evidence="1">Cell membrane</location>
        <topology evidence="1">Multi-pass membrane protein</topology>
    </subcellularLocation>
</comment>
<evidence type="ECO:0000256" key="6">
    <source>
        <dbReference type="SAM" id="MobiDB-lite"/>
    </source>
</evidence>
<keyword evidence="4 7" id="KW-1133">Transmembrane helix</keyword>
<comment type="caution">
    <text evidence="8">The sequence shown here is derived from an EMBL/GenBank/DDBJ whole genome shotgun (WGS) entry which is preliminary data.</text>
</comment>
<keyword evidence="5 7" id="KW-0472">Membrane</keyword>
<evidence type="ECO:0000256" key="3">
    <source>
        <dbReference type="ARBA" id="ARBA00022692"/>
    </source>
</evidence>
<evidence type="ECO:0000256" key="1">
    <source>
        <dbReference type="ARBA" id="ARBA00004651"/>
    </source>
</evidence>
<dbReference type="Pfam" id="PF01810">
    <property type="entry name" value="LysE"/>
    <property type="match status" value="1"/>
</dbReference>
<sequence>MSHRGRMWQAFGLGLWAGYGLAIPVGAVAVLLIHRSASATLRQGLAAVLGAVAADALYAVAALLGGAAAARLIAPWQSAVTVAGAGVLLVLAARIAVDGLTRDPGDPERGTAGGGPECGDGQPPRTAPATGRAWREALLFFSLTALNPWPLLYFVSVVVSGGLLSAGTASEAVALLTGIVLASASWHCVLVLIGRSAGKALLSGSGRRITAMVSAAVIAGLALRLFASG</sequence>
<organism evidence="8 9">
    <name type="scientific">Brevibacterium casei</name>
    <dbReference type="NCBI Taxonomy" id="33889"/>
    <lineage>
        <taxon>Bacteria</taxon>
        <taxon>Bacillati</taxon>
        <taxon>Actinomycetota</taxon>
        <taxon>Actinomycetes</taxon>
        <taxon>Micrococcales</taxon>
        <taxon>Brevibacteriaceae</taxon>
        <taxon>Brevibacterium</taxon>
    </lineage>
</organism>
<accession>A0A269Z4S7</accession>
<feature type="transmembrane region" description="Helical" evidence="7">
    <location>
        <begin position="172"/>
        <end position="197"/>
    </location>
</feature>
<evidence type="ECO:0000256" key="4">
    <source>
        <dbReference type="ARBA" id="ARBA00022989"/>
    </source>
</evidence>
<protein>
    <recommendedName>
        <fullName evidence="10">Lysine transporter LysE</fullName>
    </recommendedName>
</protein>
<evidence type="ECO:0008006" key="10">
    <source>
        <dbReference type="Google" id="ProtNLM"/>
    </source>
</evidence>
<evidence type="ECO:0000256" key="5">
    <source>
        <dbReference type="ARBA" id="ARBA00023136"/>
    </source>
</evidence>
<evidence type="ECO:0000256" key="7">
    <source>
        <dbReference type="SAM" id="Phobius"/>
    </source>
</evidence>
<evidence type="ECO:0000256" key="2">
    <source>
        <dbReference type="ARBA" id="ARBA00022475"/>
    </source>
</evidence>
<dbReference type="PANTHER" id="PTHR30086:SF20">
    <property type="entry name" value="ARGININE EXPORTER PROTEIN ARGO-RELATED"/>
    <property type="match status" value="1"/>
</dbReference>
<dbReference type="PANTHER" id="PTHR30086">
    <property type="entry name" value="ARGININE EXPORTER PROTEIN ARGO"/>
    <property type="match status" value="1"/>
</dbReference>
<feature type="transmembrane region" description="Helical" evidence="7">
    <location>
        <begin position="209"/>
        <end position="227"/>
    </location>
</feature>
<dbReference type="InterPro" id="IPR001123">
    <property type="entry name" value="LeuE-type"/>
</dbReference>
<gene>
    <name evidence="8" type="ORF">B8X04_16635</name>
</gene>
<feature type="transmembrane region" description="Helical" evidence="7">
    <location>
        <begin position="76"/>
        <end position="97"/>
    </location>
</feature>
<evidence type="ECO:0000313" key="8">
    <source>
        <dbReference type="EMBL" id="PAK92669.1"/>
    </source>
</evidence>
<feature type="transmembrane region" description="Helical" evidence="7">
    <location>
        <begin position="45"/>
        <end position="70"/>
    </location>
</feature>
<feature type="transmembrane region" description="Helical" evidence="7">
    <location>
        <begin position="138"/>
        <end position="166"/>
    </location>
</feature>
<dbReference type="Proteomes" id="UP000216867">
    <property type="component" value="Unassembled WGS sequence"/>
</dbReference>
<dbReference type="AlphaFoldDB" id="A0A269Z4S7"/>
<dbReference type="GO" id="GO:0005886">
    <property type="term" value="C:plasma membrane"/>
    <property type="evidence" value="ECO:0007669"/>
    <property type="project" value="UniProtKB-SubCell"/>
</dbReference>
<keyword evidence="2" id="KW-1003">Cell membrane</keyword>
<feature type="transmembrane region" description="Helical" evidence="7">
    <location>
        <begin position="12"/>
        <end position="33"/>
    </location>
</feature>
<reference evidence="8 9" key="1">
    <citation type="submission" date="2017-04" db="EMBL/GenBank/DDBJ databases">
        <title>Kefir bacterial isolates.</title>
        <authorList>
            <person name="Kim Y."/>
            <person name="Blasche S."/>
            <person name="Patil K.R."/>
        </authorList>
    </citation>
    <scope>NUCLEOTIDE SEQUENCE [LARGE SCALE GENOMIC DNA]</scope>
    <source>
        <strain evidence="8 9">OG2</strain>
    </source>
</reference>
<dbReference type="EMBL" id="NCWY01000023">
    <property type="protein sequence ID" value="PAK92669.1"/>
    <property type="molecule type" value="Genomic_DNA"/>
</dbReference>
<evidence type="ECO:0000313" key="9">
    <source>
        <dbReference type="Proteomes" id="UP000216867"/>
    </source>
</evidence>
<name>A0A269Z4S7_9MICO</name>